<evidence type="ECO:0000256" key="3">
    <source>
        <dbReference type="ARBA" id="ARBA00022741"/>
    </source>
</evidence>
<dbReference type="GO" id="GO:0005524">
    <property type="term" value="F:ATP binding"/>
    <property type="evidence" value="ECO:0007669"/>
    <property type="project" value="UniProtKB-KW"/>
</dbReference>
<evidence type="ECO:0000256" key="9">
    <source>
        <dbReference type="ARBA" id="ARBA00044969"/>
    </source>
</evidence>
<dbReference type="RefSeq" id="WP_013175551.1">
    <property type="nucleotide sequence ID" value="NC_014220.1"/>
</dbReference>
<dbReference type="eggNOG" id="COG0305">
    <property type="taxonomic scope" value="Bacteria"/>
</dbReference>
<keyword evidence="8" id="KW-0413">Isomerase</keyword>
<evidence type="ECO:0000313" key="12">
    <source>
        <dbReference type="EMBL" id="ADI02149.1"/>
    </source>
</evidence>
<dbReference type="GO" id="GO:0005829">
    <property type="term" value="C:cytosol"/>
    <property type="evidence" value="ECO:0007669"/>
    <property type="project" value="TreeGrafter"/>
</dbReference>
<dbReference type="GO" id="GO:0003677">
    <property type="term" value="F:DNA binding"/>
    <property type="evidence" value="ECO:0007669"/>
    <property type="project" value="UniProtKB-KW"/>
</dbReference>
<keyword evidence="3" id="KW-0547">Nucleotide-binding</keyword>
<dbReference type="GO" id="GO:0043139">
    <property type="term" value="F:5'-3' DNA helicase activity"/>
    <property type="evidence" value="ECO:0007669"/>
    <property type="project" value="UniProtKB-EC"/>
</dbReference>
<dbReference type="InterPro" id="IPR036185">
    <property type="entry name" value="DNA_heli_DnaB-like_N_sf"/>
</dbReference>
<dbReference type="InterPro" id="IPR027417">
    <property type="entry name" value="P-loop_NTPase"/>
</dbReference>
<dbReference type="KEGG" id="slp:Slip_1386"/>
<evidence type="ECO:0000256" key="7">
    <source>
        <dbReference type="ARBA" id="ARBA00023125"/>
    </source>
</evidence>
<comment type="similarity">
    <text evidence="1">Belongs to the helicase family. DnaB subfamily.</text>
</comment>
<accession>D7CN64</accession>
<evidence type="ECO:0000256" key="2">
    <source>
        <dbReference type="ARBA" id="ARBA00022705"/>
    </source>
</evidence>
<dbReference type="PANTHER" id="PTHR30153:SF2">
    <property type="entry name" value="REPLICATIVE DNA HELICASE"/>
    <property type="match status" value="1"/>
</dbReference>
<evidence type="ECO:0000313" key="13">
    <source>
        <dbReference type="Proteomes" id="UP000000378"/>
    </source>
</evidence>
<dbReference type="Gene3D" id="1.10.860.10">
    <property type="entry name" value="DNAb Helicase, Chain A"/>
    <property type="match status" value="1"/>
</dbReference>
<keyword evidence="4" id="KW-0378">Hydrolase</keyword>
<dbReference type="Pfam" id="PF00772">
    <property type="entry name" value="DnaB"/>
    <property type="match status" value="1"/>
</dbReference>
<dbReference type="AlphaFoldDB" id="D7CN64"/>
<dbReference type="SUPFAM" id="SSF48024">
    <property type="entry name" value="N-terminal domain of DnaB helicase"/>
    <property type="match status" value="1"/>
</dbReference>
<keyword evidence="13" id="KW-1185">Reference proteome</keyword>
<dbReference type="Pfam" id="PF03796">
    <property type="entry name" value="DnaB_C"/>
    <property type="match status" value="1"/>
</dbReference>
<dbReference type="SUPFAM" id="SSF52540">
    <property type="entry name" value="P-loop containing nucleoside triphosphate hydrolases"/>
    <property type="match status" value="1"/>
</dbReference>
<dbReference type="InterPro" id="IPR007693">
    <property type="entry name" value="DNA_helicase_DnaB-like_N"/>
</dbReference>
<dbReference type="Proteomes" id="UP000000378">
    <property type="component" value="Chromosome"/>
</dbReference>
<evidence type="ECO:0000256" key="1">
    <source>
        <dbReference type="ARBA" id="ARBA00008428"/>
    </source>
</evidence>
<dbReference type="HOGENOM" id="CLU_601193_0_0_9"/>
<gene>
    <name evidence="12" type="ordered locus">Slip_1386</name>
</gene>
<dbReference type="EC" id="5.6.2.3" evidence="9"/>
<feature type="domain" description="SF4 helicase" evidence="11">
    <location>
        <begin position="191"/>
        <end position="401"/>
    </location>
</feature>
<reference evidence="12 13" key="2">
    <citation type="journal article" date="2010" name="Stand. Genomic Sci.">
        <title>Complete genome sequence of Syntrophothermus lipocalidus type strain (TGB-C1).</title>
        <authorList>
            <person name="Djao O.D."/>
            <person name="Zhang X."/>
            <person name="Lucas S."/>
            <person name="Lapidus A."/>
            <person name="Del Rio T.G."/>
            <person name="Nolan M."/>
            <person name="Tice H."/>
            <person name="Cheng J.F."/>
            <person name="Han C."/>
            <person name="Tapia R."/>
            <person name="Goodwin L."/>
            <person name="Pitluck S."/>
            <person name="Liolios K."/>
            <person name="Ivanova N."/>
            <person name="Mavromatis K."/>
            <person name="Mikhailova N."/>
            <person name="Ovchinnikova G."/>
            <person name="Pati A."/>
            <person name="Brambilla E."/>
            <person name="Chen A."/>
            <person name="Palaniappan K."/>
            <person name="Land M."/>
            <person name="Hauser L."/>
            <person name="Chang Y.J."/>
            <person name="Jeffries C.D."/>
            <person name="Rohde M."/>
            <person name="Sikorski J."/>
            <person name="Spring S."/>
            <person name="Goker M."/>
            <person name="Detter J.C."/>
            <person name="Woyke T."/>
            <person name="Bristow J."/>
            <person name="Eisen J.A."/>
            <person name="Markowitz V."/>
            <person name="Hugenholtz P."/>
            <person name="Kyrpides N.C."/>
            <person name="Klenk H.P."/>
        </authorList>
    </citation>
    <scope>NUCLEOTIDE SEQUENCE [LARGE SCALE GENOMIC DNA]</scope>
    <source>
        <strain evidence="13">DSM 12680 / TGB-C1</strain>
    </source>
</reference>
<name>D7CN64_SYNLT</name>
<keyword evidence="7" id="KW-0238">DNA-binding</keyword>
<evidence type="ECO:0000256" key="8">
    <source>
        <dbReference type="ARBA" id="ARBA00023235"/>
    </source>
</evidence>
<dbReference type="GO" id="GO:0016787">
    <property type="term" value="F:hydrolase activity"/>
    <property type="evidence" value="ECO:0007669"/>
    <property type="project" value="UniProtKB-KW"/>
</dbReference>
<proteinExistence type="inferred from homology"/>
<evidence type="ECO:0000256" key="6">
    <source>
        <dbReference type="ARBA" id="ARBA00022840"/>
    </source>
</evidence>
<dbReference type="InterPro" id="IPR016136">
    <property type="entry name" value="DNA_helicase_N/primase_C"/>
</dbReference>
<reference evidence="13" key="1">
    <citation type="journal article" date="2010" name="Stand. Genomic Sci.">
        <title>Complete genome sequence of Syntrophothermus lipocalidus type strain (TGB-C1T).</title>
        <authorList>
            <consortium name="US DOE Joint Genome Institute (JGI-PGF)"/>
            <person name="Djao O."/>
            <person name="Zhang X."/>
            <person name="Lucas S."/>
            <person name="Lapidus A."/>
            <person name="Glavina Del Rio T."/>
            <person name="Nolan M."/>
            <person name="Tice H."/>
            <person name="Cheng J."/>
            <person name="Han C."/>
            <person name="Tapia R."/>
            <person name="Goodwin L."/>
            <person name="Pitluck S."/>
            <person name="Liolios K."/>
            <person name="Ivanova N."/>
            <person name="Mavromatis K."/>
            <person name="Mikhailova N."/>
            <person name="Ovchinnikova G."/>
            <person name="Pati A."/>
            <person name="Brambilla E."/>
            <person name="Chen A."/>
            <person name="Palaniappan K."/>
            <person name="Land M."/>
            <person name="Hauser L."/>
            <person name="Chang Y."/>
            <person name="Jeffries C."/>
            <person name="Rohde M."/>
            <person name="Sikorski J."/>
            <person name="Spring S."/>
            <person name="Goker M."/>
            <person name="Detter J."/>
            <person name="Woyke T."/>
            <person name="Bristow J."/>
            <person name="Eisen J."/>
            <person name="Markowitz V."/>
            <person name="Hugenholtz P."/>
            <person name="Kyrpides N."/>
            <person name="Klenk H."/>
        </authorList>
    </citation>
    <scope>NUCLEOTIDE SEQUENCE [LARGE SCALE GENOMIC DNA]</scope>
    <source>
        <strain evidence="13">DSM 12680 / TGB-C1</strain>
    </source>
</reference>
<keyword evidence="2" id="KW-0235">DNA replication</keyword>
<comment type="catalytic activity">
    <reaction evidence="10">
        <text>ATP + H2O = ADP + phosphate + H(+)</text>
        <dbReference type="Rhea" id="RHEA:13065"/>
        <dbReference type="ChEBI" id="CHEBI:15377"/>
        <dbReference type="ChEBI" id="CHEBI:15378"/>
        <dbReference type="ChEBI" id="CHEBI:30616"/>
        <dbReference type="ChEBI" id="CHEBI:43474"/>
        <dbReference type="ChEBI" id="CHEBI:456216"/>
        <dbReference type="EC" id="5.6.2.3"/>
    </reaction>
</comment>
<protein>
    <recommendedName>
        <fullName evidence="9">DNA 5'-3' helicase</fullName>
        <ecNumber evidence="9">5.6.2.3</ecNumber>
    </recommendedName>
</protein>
<dbReference type="PANTHER" id="PTHR30153">
    <property type="entry name" value="REPLICATIVE DNA HELICASE DNAB"/>
    <property type="match status" value="1"/>
</dbReference>
<keyword evidence="5 12" id="KW-0347">Helicase</keyword>
<evidence type="ECO:0000256" key="10">
    <source>
        <dbReference type="ARBA" id="ARBA00048954"/>
    </source>
</evidence>
<dbReference type="Gene3D" id="3.40.50.300">
    <property type="entry name" value="P-loop containing nucleotide triphosphate hydrolases"/>
    <property type="match status" value="1"/>
</dbReference>
<organism evidence="12 13">
    <name type="scientific">Syntrophothermus lipocalidus (strain DSM 12680 / TGB-C1)</name>
    <dbReference type="NCBI Taxonomy" id="643648"/>
    <lineage>
        <taxon>Bacteria</taxon>
        <taxon>Bacillati</taxon>
        <taxon>Bacillota</taxon>
        <taxon>Clostridia</taxon>
        <taxon>Eubacteriales</taxon>
        <taxon>Syntrophomonadaceae</taxon>
        <taxon>Syntrophothermus</taxon>
    </lineage>
</organism>
<evidence type="ECO:0000256" key="4">
    <source>
        <dbReference type="ARBA" id="ARBA00022801"/>
    </source>
</evidence>
<keyword evidence="6" id="KW-0067">ATP-binding</keyword>
<evidence type="ECO:0000259" key="11">
    <source>
        <dbReference type="PROSITE" id="PS51199"/>
    </source>
</evidence>
<evidence type="ECO:0000256" key="5">
    <source>
        <dbReference type="ARBA" id="ARBA00022806"/>
    </source>
</evidence>
<dbReference type="InterPro" id="IPR007694">
    <property type="entry name" value="DNA_helicase_DnaB-like_C"/>
</dbReference>
<dbReference type="EMBL" id="CP002048">
    <property type="protein sequence ID" value="ADI02149.1"/>
    <property type="molecule type" value="Genomic_DNA"/>
</dbReference>
<dbReference type="GO" id="GO:0006260">
    <property type="term" value="P:DNA replication"/>
    <property type="evidence" value="ECO:0007669"/>
    <property type="project" value="UniProtKB-KW"/>
</dbReference>
<sequence>MAVRRFVPEERLSDLESERRVISAMLHSEEACIEAYDSLKMQDFYHPKHQVVFELVCSLYEQEIRPTYVELLKEAHKLNLFRDPRDIEELKYIVEHFIDDENVRYWIKRVRDKSRLRKFEAFLRHYYQVLIEREVDDVEQLLMEAEGDLTNITALEVDDKVDTPYDLASLSYQEVERRFLRYKEIQEKHRGVIPLDGLTTGFDTLNHITLGYKPGDLIIVGAQTGHGKTAFALHTALAVAVRQHHNILYLNTEMSRVQIALRWGSILSNIEQDLIRRGDLTESQLSRVLQGYSLLRESGFYSYPCPNLTPEKTISIARKFKVQHDIKLMILDYVGRMDKITNNLAEWQVLEQIVKAQKMLAQNLNIAVMCLVQLNEDGTLQGARRMKNECDLMLKLLPISREEMEENEELKKYKRANYYLYIDKNRDGIGGVYIPIYFDKARQTMHDAERVSL</sequence>
<dbReference type="STRING" id="643648.Slip_1386"/>
<dbReference type="PROSITE" id="PS51199">
    <property type="entry name" value="SF4_HELICASE"/>
    <property type="match status" value="1"/>
</dbReference>
<dbReference type="OrthoDB" id="9773982at2"/>